<accession>A0AAP2GV35</accession>
<dbReference type="AlphaFoldDB" id="A0AAP2GV35"/>
<evidence type="ECO:0008006" key="3">
    <source>
        <dbReference type="Google" id="ProtNLM"/>
    </source>
</evidence>
<comment type="caution">
    <text evidence="1">The sequence shown here is derived from an EMBL/GenBank/DDBJ whole genome shotgun (WGS) entry which is preliminary data.</text>
</comment>
<evidence type="ECO:0000313" key="2">
    <source>
        <dbReference type="Proteomes" id="UP001319080"/>
    </source>
</evidence>
<sequence>MICPRKKEFTITGFIIGIILSSCVRSPNEHTGNDLYSQVLDELVTHRFIFSCTSLSKEHADELNTRYRRYFDGEIDSIDYFKFERTITNSLKDTVTCTFDLSGDFGVGYRIAGLSQELVDLIHEDIGATHIDSFLGVSVDQIADSLTVPSKKKASEFQVDYINIVPYKKTSSRGFLHDMKGNGIFTFSAACLSKDGTRAAIYYEYMCGTKCGSGEIVLLQLIEGRWKIIRAVKRWDS</sequence>
<dbReference type="EMBL" id="JAHESE010000006">
    <property type="protein sequence ID" value="MBT1708387.1"/>
    <property type="molecule type" value="Genomic_DNA"/>
</dbReference>
<dbReference type="PROSITE" id="PS51257">
    <property type="entry name" value="PROKAR_LIPOPROTEIN"/>
    <property type="match status" value="1"/>
</dbReference>
<reference evidence="1 2" key="1">
    <citation type="submission" date="2021-05" db="EMBL/GenBank/DDBJ databases">
        <title>A Polyphasic approach of four new species of the genus Ohtaekwangia: Ohtaekwangia histidinii sp. nov., Ohtaekwangia cretensis sp. nov., Ohtaekwangia indiensis sp. nov., Ohtaekwangia reichenbachii sp. nov. from diverse environment.</title>
        <authorList>
            <person name="Octaviana S."/>
        </authorList>
    </citation>
    <scope>NUCLEOTIDE SEQUENCE [LARGE SCALE GENOMIC DNA]</scope>
    <source>
        <strain evidence="1 2">PWU5</strain>
    </source>
</reference>
<organism evidence="1 2">
    <name type="scientific">Dawidia cretensis</name>
    <dbReference type="NCBI Taxonomy" id="2782350"/>
    <lineage>
        <taxon>Bacteria</taxon>
        <taxon>Pseudomonadati</taxon>
        <taxon>Bacteroidota</taxon>
        <taxon>Cytophagia</taxon>
        <taxon>Cytophagales</taxon>
        <taxon>Chryseotaleaceae</taxon>
        <taxon>Dawidia</taxon>
    </lineage>
</organism>
<gene>
    <name evidence="1" type="ORF">KK062_09140</name>
</gene>
<dbReference type="Proteomes" id="UP001319080">
    <property type="component" value="Unassembled WGS sequence"/>
</dbReference>
<name>A0AAP2GV35_9BACT</name>
<dbReference type="RefSeq" id="WP_254083979.1">
    <property type="nucleotide sequence ID" value="NZ_JAHESE010000006.1"/>
</dbReference>
<proteinExistence type="predicted"/>
<evidence type="ECO:0000313" key="1">
    <source>
        <dbReference type="EMBL" id="MBT1708387.1"/>
    </source>
</evidence>
<keyword evidence="2" id="KW-1185">Reference proteome</keyword>
<protein>
    <recommendedName>
        <fullName evidence="3">Lipoprotein</fullName>
    </recommendedName>
</protein>